<evidence type="ECO:0000313" key="2">
    <source>
        <dbReference type="EMBL" id="CAA0125068.1"/>
    </source>
</evidence>
<feature type="signal peptide" evidence="1">
    <location>
        <begin position="1"/>
        <end position="28"/>
    </location>
</feature>
<keyword evidence="1" id="KW-0732">Signal</keyword>
<keyword evidence="3" id="KW-1185">Reference proteome</keyword>
<feature type="chain" id="PRO_5024930929" evidence="1">
    <location>
        <begin position="29"/>
        <end position="272"/>
    </location>
</feature>
<proteinExistence type="predicted"/>
<evidence type="ECO:0000313" key="3">
    <source>
        <dbReference type="Proteomes" id="UP000441399"/>
    </source>
</evidence>
<organism evidence="2 3">
    <name type="scientific">BD1-7 clade bacterium</name>
    <dbReference type="NCBI Taxonomy" id="2029982"/>
    <lineage>
        <taxon>Bacteria</taxon>
        <taxon>Pseudomonadati</taxon>
        <taxon>Pseudomonadota</taxon>
        <taxon>Gammaproteobacteria</taxon>
        <taxon>Cellvibrionales</taxon>
        <taxon>Spongiibacteraceae</taxon>
        <taxon>BD1-7 clade</taxon>
    </lineage>
</organism>
<protein>
    <submittedName>
        <fullName evidence="2">Uncharacterized protein</fullName>
    </submittedName>
</protein>
<sequence length="272" mass="31361">MMRVLPIVRTRILGLFALASVVLTSAHATEWPTLSDFERKSIAEQIFQNECAGNRDSLVFWSDREEFPSLGIGHFIWFPSDVDMPFVESFPTLIEYLVDQNIAVPAILRSKHAPWRSREAFYAQKSEGALDAIEAFLWQSRVAQYGYIEKQARANLAEFSDDHSRNVISRMLTDPGGVYVLVDYLNFKGTGLNPKERYQEQGWGLYQVLEGMAKDTDNPIRDFRDSAQRVLKRRTELAPSHRNEESWLPGWYQRLNTYIEFSESNDKALPTK</sequence>
<name>A0A5S9R0W5_9GAMM</name>
<evidence type="ECO:0000256" key="1">
    <source>
        <dbReference type="SAM" id="SignalP"/>
    </source>
</evidence>
<reference evidence="2 3" key="1">
    <citation type="submission" date="2019-11" db="EMBL/GenBank/DDBJ databases">
        <authorList>
            <person name="Holert J."/>
        </authorList>
    </citation>
    <scope>NUCLEOTIDE SEQUENCE [LARGE SCALE GENOMIC DNA]</scope>
    <source>
        <strain evidence="2">SB11_3</strain>
    </source>
</reference>
<accession>A0A5S9R0W5</accession>
<dbReference type="EMBL" id="CACSIO010000061">
    <property type="protein sequence ID" value="CAA0125068.1"/>
    <property type="molecule type" value="Genomic_DNA"/>
</dbReference>
<dbReference type="Proteomes" id="UP000441399">
    <property type="component" value="Unassembled WGS sequence"/>
</dbReference>
<dbReference type="AlphaFoldDB" id="A0A5S9R0W5"/>
<dbReference type="OrthoDB" id="20998at2"/>
<gene>
    <name evidence="2" type="ORF">OPDIPICF_03341</name>
</gene>